<dbReference type="AlphaFoldDB" id="A0AAU8JBB1"/>
<accession>A0AAU8JBB1</accession>
<protein>
    <submittedName>
        <fullName evidence="1">Uncharacterized protein</fullName>
    </submittedName>
</protein>
<evidence type="ECO:0000313" key="1">
    <source>
        <dbReference type="EMBL" id="XCM35591.1"/>
    </source>
</evidence>
<dbReference type="RefSeq" id="WP_190877411.1">
    <property type="nucleotide sequence ID" value="NZ_CP159837.1"/>
</dbReference>
<organism evidence="1">
    <name type="scientific">Planktothricoides raciborskii GIHE-MW2</name>
    <dbReference type="NCBI Taxonomy" id="2792601"/>
    <lineage>
        <taxon>Bacteria</taxon>
        <taxon>Bacillati</taxon>
        <taxon>Cyanobacteriota</taxon>
        <taxon>Cyanophyceae</taxon>
        <taxon>Oscillatoriophycideae</taxon>
        <taxon>Oscillatoriales</taxon>
        <taxon>Oscillatoriaceae</taxon>
        <taxon>Planktothricoides</taxon>
    </lineage>
</organism>
<name>A0AAU8JBB1_9CYAN</name>
<gene>
    <name evidence="1" type="ORF">ABWT76_004282</name>
</gene>
<dbReference type="EMBL" id="CP159837">
    <property type="protein sequence ID" value="XCM35591.1"/>
    <property type="molecule type" value="Genomic_DNA"/>
</dbReference>
<proteinExistence type="predicted"/>
<reference evidence="1" key="1">
    <citation type="submission" date="2024-07" db="EMBL/GenBank/DDBJ databases">
        <authorList>
            <person name="Kim Y.J."/>
            <person name="Jeong J.Y."/>
        </authorList>
    </citation>
    <scope>NUCLEOTIDE SEQUENCE</scope>
    <source>
        <strain evidence="1">GIHE-MW2</strain>
    </source>
</reference>
<sequence length="48" mass="5742">MEVLLEAIADIPNLSDRHLILIYSRNRVFGVFLRKFWVNPNKKPRFLT</sequence>